<proteinExistence type="predicted"/>
<organism evidence="1 2">
    <name type="scientific">Fasciola gigantica</name>
    <name type="common">Giant liver fluke</name>
    <dbReference type="NCBI Taxonomy" id="46835"/>
    <lineage>
        <taxon>Eukaryota</taxon>
        <taxon>Metazoa</taxon>
        <taxon>Spiralia</taxon>
        <taxon>Lophotrochozoa</taxon>
        <taxon>Platyhelminthes</taxon>
        <taxon>Trematoda</taxon>
        <taxon>Digenea</taxon>
        <taxon>Plagiorchiida</taxon>
        <taxon>Echinostomata</taxon>
        <taxon>Echinostomatoidea</taxon>
        <taxon>Fasciolidae</taxon>
        <taxon>Fasciola</taxon>
    </lineage>
</organism>
<evidence type="ECO:0000313" key="1">
    <source>
        <dbReference type="EMBL" id="TPP63424.1"/>
    </source>
</evidence>
<dbReference type="AlphaFoldDB" id="A0A504YPX6"/>
<protein>
    <submittedName>
        <fullName evidence="1">Uncharacterized protein</fullName>
    </submittedName>
</protein>
<dbReference type="EMBL" id="SUNJ01005687">
    <property type="protein sequence ID" value="TPP63424.1"/>
    <property type="molecule type" value="Genomic_DNA"/>
</dbReference>
<comment type="caution">
    <text evidence="1">The sequence shown here is derived from an EMBL/GenBank/DDBJ whole genome shotgun (WGS) entry which is preliminary data.</text>
</comment>
<keyword evidence="2" id="KW-1185">Reference proteome</keyword>
<evidence type="ECO:0000313" key="2">
    <source>
        <dbReference type="Proteomes" id="UP000316759"/>
    </source>
</evidence>
<dbReference type="Proteomes" id="UP000316759">
    <property type="component" value="Unassembled WGS sequence"/>
</dbReference>
<name>A0A504YPX6_FASGI</name>
<reference evidence="1 2" key="1">
    <citation type="submission" date="2019-04" db="EMBL/GenBank/DDBJ databases">
        <title>Annotation for the trematode Fasciola gigantica.</title>
        <authorList>
            <person name="Choi Y.-J."/>
        </authorList>
    </citation>
    <scope>NUCLEOTIDE SEQUENCE [LARGE SCALE GENOMIC DNA]</scope>
    <source>
        <strain evidence="1">Uganda_cow_1</strain>
    </source>
</reference>
<sequence length="80" mass="8918">MLLDVSEIFTASTISDAFQVFQTEKMKFARVEPAAIVRELPVARPSRGGSKEQSNGHTQMICRLSRACWCDVKSQNPIGF</sequence>
<gene>
    <name evidence="1" type="ORF">FGIG_12433</name>
</gene>
<accession>A0A504YPX6</accession>